<feature type="domain" description="HTH lysR-type" evidence="6">
    <location>
        <begin position="19"/>
        <end position="76"/>
    </location>
</feature>
<gene>
    <name evidence="7" type="ORF">E4U02_12890</name>
</gene>
<dbReference type="GO" id="GO:0003700">
    <property type="term" value="F:DNA-binding transcription factor activity"/>
    <property type="evidence" value="ECO:0007669"/>
    <property type="project" value="InterPro"/>
</dbReference>
<comment type="similarity">
    <text evidence="1">Belongs to the LysR transcriptional regulatory family.</text>
</comment>
<dbReference type="SUPFAM" id="SSF46785">
    <property type="entry name" value="Winged helix' DNA-binding domain"/>
    <property type="match status" value="1"/>
</dbReference>
<dbReference type="AlphaFoldDB" id="A0A4Y9FTJ0"/>
<dbReference type="GO" id="GO:0032993">
    <property type="term" value="C:protein-DNA complex"/>
    <property type="evidence" value="ECO:0007669"/>
    <property type="project" value="TreeGrafter"/>
</dbReference>
<protein>
    <submittedName>
        <fullName evidence="7">LysR family transcriptional regulator</fullName>
    </submittedName>
</protein>
<dbReference type="InterPro" id="IPR011991">
    <property type="entry name" value="ArsR-like_HTH"/>
</dbReference>
<organism evidence="7 8">
    <name type="scientific">Microbacterium paludicola</name>
    <dbReference type="NCBI Taxonomy" id="300019"/>
    <lineage>
        <taxon>Bacteria</taxon>
        <taxon>Bacillati</taxon>
        <taxon>Actinomycetota</taxon>
        <taxon>Actinomycetes</taxon>
        <taxon>Micrococcales</taxon>
        <taxon>Microbacteriaceae</taxon>
        <taxon>Microbacterium</taxon>
    </lineage>
</organism>
<dbReference type="PANTHER" id="PTHR30346">
    <property type="entry name" value="TRANSCRIPTIONAL DUAL REGULATOR HCAR-RELATED"/>
    <property type="match status" value="1"/>
</dbReference>
<proteinExistence type="inferred from homology"/>
<dbReference type="Gene3D" id="1.10.10.10">
    <property type="entry name" value="Winged helix-like DNA-binding domain superfamily/Winged helix DNA-binding domain"/>
    <property type="match status" value="1"/>
</dbReference>
<dbReference type="Proteomes" id="UP000298358">
    <property type="component" value="Unassembled WGS sequence"/>
</dbReference>
<evidence type="ECO:0000256" key="3">
    <source>
        <dbReference type="ARBA" id="ARBA00023125"/>
    </source>
</evidence>
<evidence type="ECO:0000259" key="6">
    <source>
        <dbReference type="PROSITE" id="PS50931"/>
    </source>
</evidence>
<accession>A0A4Y9FTJ0</accession>
<keyword evidence="3" id="KW-0238">DNA-binding</keyword>
<dbReference type="PANTHER" id="PTHR30346:SF29">
    <property type="entry name" value="LYSR SUBSTRATE-BINDING"/>
    <property type="match status" value="1"/>
</dbReference>
<evidence type="ECO:0000313" key="7">
    <source>
        <dbReference type="EMBL" id="TFU31833.1"/>
    </source>
</evidence>
<evidence type="ECO:0000256" key="1">
    <source>
        <dbReference type="ARBA" id="ARBA00009437"/>
    </source>
</evidence>
<keyword evidence="8" id="KW-1185">Reference proteome</keyword>
<name>A0A4Y9FTJ0_9MICO</name>
<comment type="caution">
    <text evidence="7">The sequence shown here is derived from an EMBL/GenBank/DDBJ whole genome shotgun (WGS) entry which is preliminary data.</text>
</comment>
<evidence type="ECO:0000313" key="8">
    <source>
        <dbReference type="Proteomes" id="UP000298358"/>
    </source>
</evidence>
<dbReference type="Pfam" id="PF00126">
    <property type="entry name" value="HTH_1"/>
    <property type="match status" value="1"/>
</dbReference>
<dbReference type="Pfam" id="PF03466">
    <property type="entry name" value="LysR_substrate"/>
    <property type="match status" value="1"/>
</dbReference>
<dbReference type="EMBL" id="SPQB01000040">
    <property type="protein sequence ID" value="TFU31833.1"/>
    <property type="molecule type" value="Genomic_DNA"/>
</dbReference>
<keyword evidence="4" id="KW-0804">Transcription</keyword>
<dbReference type="Gene3D" id="3.40.190.10">
    <property type="entry name" value="Periplasmic binding protein-like II"/>
    <property type="match status" value="2"/>
</dbReference>
<dbReference type="CDD" id="cd00090">
    <property type="entry name" value="HTH_ARSR"/>
    <property type="match status" value="1"/>
</dbReference>
<dbReference type="PROSITE" id="PS50931">
    <property type="entry name" value="HTH_LYSR"/>
    <property type="match status" value="1"/>
</dbReference>
<dbReference type="InterPro" id="IPR036388">
    <property type="entry name" value="WH-like_DNA-bd_sf"/>
</dbReference>
<evidence type="ECO:0000256" key="2">
    <source>
        <dbReference type="ARBA" id="ARBA00023015"/>
    </source>
</evidence>
<dbReference type="InterPro" id="IPR000847">
    <property type="entry name" value="LysR_HTH_N"/>
</dbReference>
<dbReference type="PRINTS" id="PR00039">
    <property type="entry name" value="HTHLYSR"/>
</dbReference>
<sequence>MRGYGCRVDDTDGTRASGLDIQDLRLIRAVADGGSITAAAAVLGYSQPAVSQHLKRLEARTGLPLVERVGRRARLTEAGRVLARHAPAVATALEAAQGDLDLLRGGGAGRVRLAGFPSASATVLPRLLAALAQKHPGIQLQYVEAEPPEAVDAVRDGRADLALTFSFPGDREDPHGESARGLSVQVVGHDDLLLVLPAAHPAAGEEGVDVARLAEENWIGGCPRCRRHLLELCARAGFAPRITFETDNFVAVESLVAQGIGVATLPRMALEATPRHAGVTIRSLPGRERRTLHLVSARGAERVPSVRAVREVVERVLPGILGPESSPAGSARGPRAEDPRN</sequence>
<dbReference type="InterPro" id="IPR005119">
    <property type="entry name" value="LysR_subst-bd"/>
</dbReference>
<dbReference type="CDD" id="cd08423">
    <property type="entry name" value="PBP2_LTTR_like_6"/>
    <property type="match status" value="1"/>
</dbReference>
<dbReference type="FunFam" id="1.10.10.10:FF:000001">
    <property type="entry name" value="LysR family transcriptional regulator"/>
    <property type="match status" value="1"/>
</dbReference>
<dbReference type="SUPFAM" id="SSF53850">
    <property type="entry name" value="Periplasmic binding protein-like II"/>
    <property type="match status" value="1"/>
</dbReference>
<evidence type="ECO:0000256" key="4">
    <source>
        <dbReference type="ARBA" id="ARBA00023163"/>
    </source>
</evidence>
<reference evidence="7 8" key="1">
    <citation type="submission" date="2019-03" db="EMBL/GenBank/DDBJ databases">
        <title>Diversity of the mouse oral microbiome.</title>
        <authorList>
            <person name="Joseph S."/>
            <person name="Aduse-Opoku J."/>
            <person name="Curtis M."/>
            <person name="Wade W."/>
            <person name="Hashim A."/>
        </authorList>
    </citation>
    <scope>NUCLEOTIDE SEQUENCE [LARGE SCALE GENOMIC DNA]</scope>
    <source>
        <strain evidence="7 8">P1012</strain>
    </source>
</reference>
<evidence type="ECO:0000256" key="5">
    <source>
        <dbReference type="SAM" id="MobiDB-lite"/>
    </source>
</evidence>
<feature type="region of interest" description="Disordered" evidence="5">
    <location>
        <begin position="321"/>
        <end position="341"/>
    </location>
</feature>
<dbReference type="OrthoDB" id="3673085at2"/>
<dbReference type="GO" id="GO:0003677">
    <property type="term" value="F:DNA binding"/>
    <property type="evidence" value="ECO:0007669"/>
    <property type="project" value="UniProtKB-KW"/>
</dbReference>
<dbReference type="InterPro" id="IPR036390">
    <property type="entry name" value="WH_DNA-bd_sf"/>
</dbReference>
<keyword evidence="2" id="KW-0805">Transcription regulation</keyword>